<name>A0A3P6E4A0_BRAOL</name>
<proteinExistence type="predicted"/>
<evidence type="ECO:0000313" key="1">
    <source>
        <dbReference type="EMBL" id="VDD30931.1"/>
    </source>
</evidence>
<dbReference type="AlphaFoldDB" id="A0A3P6E4A0"/>
<protein>
    <submittedName>
        <fullName evidence="1">Uncharacterized protein</fullName>
    </submittedName>
</protein>
<dbReference type="EMBL" id="LR031875">
    <property type="protein sequence ID" value="VDD30931.1"/>
    <property type="molecule type" value="Genomic_DNA"/>
</dbReference>
<gene>
    <name evidence="1" type="ORF">BOLC9T56254H</name>
</gene>
<sequence>MRKRDTETCSGAIFIYCMSKKKTPRKTSLQRIDDDCATSIDRASLVSIDRHLTVSIATASRVLIAT</sequence>
<organism evidence="1">
    <name type="scientific">Brassica oleracea</name>
    <name type="common">Wild cabbage</name>
    <dbReference type="NCBI Taxonomy" id="3712"/>
    <lineage>
        <taxon>Eukaryota</taxon>
        <taxon>Viridiplantae</taxon>
        <taxon>Streptophyta</taxon>
        <taxon>Embryophyta</taxon>
        <taxon>Tracheophyta</taxon>
        <taxon>Spermatophyta</taxon>
        <taxon>Magnoliopsida</taxon>
        <taxon>eudicotyledons</taxon>
        <taxon>Gunneridae</taxon>
        <taxon>Pentapetalae</taxon>
        <taxon>rosids</taxon>
        <taxon>malvids</taxon>
        <taxon>Brassicales</taxon>
        <taxon>Brassicaceae</taxon>
        <taxon>Brassiceae</taxon>
        <taxon>Brassica</taxon>
    </lineage>
</organism>
<accession>A0A3P6E4A0</accession>
<reference evidence="1" key="1">
    <citation type="submission" date="2018-11" db="EMBL/GenBank/DDBJ databases">
        <authorList>
            <consortium name="Genoscope - CEA"/>
            <person name="William W."/>
        </authorList>
    </citation>
    <scope>NUCLEOTIDE SEQUENCE</scope>
</reference>